<evidence type="ECO:0000259" key="9">
    <source>
        <dbReference type="PROSITE" id="PS50127"/>
    </source>
</evidence>
<accession>A0AAD5VTM5</accession>
<evidence type="ECO:0000256" key="4">
    <source>
        <dbReference type="ARBA" id="ARBA00022786"/>
    </source>
</evidence>
<feature type="region of interest" description="Disordered" evidence="7">
    <location>
        <begin position="618"/>
        <end position="690"/>
    </location>
</feature>
<dbReference type="EC" id="2.3.2.23" evidence="1"/>
<sequence length="690" mass="73954">MKFASSLSSLLLLAATGLVSASPCDVARRDAGSESNLFPVSGSPRWTTLAGAQGALPLANSTLRPMKVTNRCPFTYDNSPDGVKSLKAHYPKGSYKPSVDPCGGVSFYAPGPTSVDLSTAKEALFSYSVYFPSGFDFVKGGKLPGLYGGDDPDTAVSCSGGRKDVTCWSARLMWRANGAGELYLYLPPYDVSGFEVNKKLCSLPNSVCDDTYGISVNRGSYKFATGGWTTVAERVKLNDVGQANGEIELFVDGKSIINVSGVIIRDANAGRIQGMQVQTFFGGSTTDWATPKDQDVYFANFVMHNTFYRSTELKPVASMREQDYYTKHRLTAGTSASDPAELHLMTKRSLTTIHFREQLELEFVSSVQIKIMVAPAVTRRLMRELADLRKNPPEGIRVQTNEEDMLDLTGIIEGPEGTPYAGGYFKVKFKFTDEFPAAPPKCWFATKIFHPNVSGAGEICVNTLKKDWKSTYGISHILVTVKCLLIYPNPESALDEEAGKLLLEDYESYCSRAKLITSVHATPRVKPVEFTDLIPSETPSSVASTSTSTTSSSKSTVPTSTTPSVAASAPSTTTNTPPLSTASQVSSTPLLTIPVVTRKSASPAPQPYPRKVSLAAEKEVPGKEKDRHLSPSPLATADANAGGNAKPTAGMGLSIANNALPTGATKAVKRAATGSGTTNAEKRKKALKRL</sequence>
<dbReference type="InterPro" id="IPR048958">
    <property type="entry name" value="Polysacc_lyase_14"/>
</dbReference>
<feature type="compositionally biased region" description="Basic and acidic residues" evidence="7">
    <location>
        <begin position="618"/>
        <end position="629"/>
    </location>
</feature>
<dbReference type="Pfam" id="PF00179">
    <property type="entry name" value="UQ_con"/>
    <property type="match status" value="1"/>
</dbReference>
<comment type="caution">
    <text evidence="10">The sequence shown here is derived from an EMBL/GenBank/DDBJ whole genome shotgun (WGS) entry which is preliminary data.</text>
</comment>
<dbReference type="PANTHER" id="PTHR40124:SF1">
    <property type="entry name" value="DISAGGREGATASE RELATED REPEAT PROTEIN"/>
    <property type="match status" value="1"/>
</dbReference>
<evidence type="ECO:0000256" key="3">
    <source>
        <dbReference type="ARBA" id="ARBA00022741"/>
    </source>
</evidence>
<dbReference type="EMBL" id="JANIEX010000305">
    <property type="protein sequence ID" value="KAJ3569132.1"/>
    <property type="molecule type" value="Genomic_DNA"/>
</dbReference>
<dbReference type="Pfam" id="PF21294">
    <property type="entry name" value="Polysacc_lyase_14"/>
    <property type="match status" value="1"/>
</dbReference>
<dbReference type="PROSITE" id="PS00183">
    <property type="entry name" value="UBC_1"/>
    <property type="match status" value="1"/>
</dbReference>
<keyword evidence="11" id="KW-1185">Reference proteome</keyword>
<evidence type="ECO:0000256" key="7">
    <source>
        <dbReference type="SAM" id="MobiDB-lite"/>
    </source>
</evidence>
<dbReference type="Gene3D" id="2.60.120.200">
    <property type="match status" value="1"/>
</dbReference>
<dbReference type="InterPro" id="IPR000608">
    <property type="entry name" value="UBC"/>
</dbReference>
<dbReference type="GO" id="GO:0061631">
    <property type="term" value="F:ubiquitin conjugating enzyme activity"/>
    <property type="evidence" value="ECO:0007669"/>
    <property type="project" value="UniProtKB-EC"/>
</dbReference>
<dbReference type="PROSITE" id="PS50127">
    <property type="entry name" value="UBC_2"/>
    <property type="match status" value="1"/>
</dbReference>
<feature type="compositionally biased region" description="Low complexity" evidence="7">
    <location>
        <begin position="536"/>
        <end position="583"/>
    </location>
</feature>
<evidence type="ECO:0000256" key="6">
    <source>
        <dbReference type="PROSITE-ProRule" id="PRU10133"/>
    </source>
</evidence>
<evidence type="ECO:0000256" key="1">
    <source>
        <dbReference type="ARBA" id="ARBA00012486"/>
    </source>
</evidence>
<feature type="signal peptide" evidence="8">
    <location>
        <begin position="1"/>
        <end position="21"/>
    </location>
</feature>
<feature type="region of interest" description="Disordered" evidence="7">
    <location>
        <begin position="536"/>
        <end position="585"/>
    </location>
</feature>
<dbReference type="Gene3D" id="3.10.110.10">
    <property type="entry name" value="Ubiquitin Conjugating Enzyme"/>
    <property type="match status" value="1"/>
</dbReference>
<keyword evidence="5" id="KW-0067">ATP-binding</keyword>
<gene>
    <name evidence="10" type="ORF">NP233_g5252</name>
</gene>
<keyword evidence="3" id="KW-0547">Nucleotide-binding</keyword>
<evidence type="ECO:0000256" key="2">
    <source>
        <dbReference type="ARBA" id="ARBA00022679"/>
    </source>
</evidence>
<dbReference type="CDD" id="cd23804">
    <property type="entry name" value="UBCc_UBE2S"/>
    <property type="match status" value="1"/>
</dbReference>
<proteinExistence type="predicted"/>
<reference evidence="10" key="1">
    <citation type="submission" date="2022-07" db="EMBL/GenBank/DDBJ databases">
        <title>Genome Sequence of Leucocoprinus birnbaumii.</title>
        <authorList>
            <person name="Buettner E."/>
        </authorList>
    </citation>
    <scope>NUCLEOTIDE SEQUENCE</scope>
    <source>
        <strain evidence="10">VT141</strain>
    </source>
</reference>
<protein>
    <recommendedName>
        <fullName evidence="1">E2 ubiquitin-conjugating enzyme</fullName>
        <ecNumber evidence="1">2.3.2.23</ecNumber>
    </recommendedName>
</protein>
<keyword evidence="4" id="KW-0833">Ubl conjugation pathway</keyword>
<feature type="active site" description="Glycyl thioester intermediate" evidence="6">
    <location>
        <position position="460"/>
    </location>
</feature>
<dbReference type="SMART" id="SM00212">
    <property type="entry name" value="UBCc"/>
    <property type="match status" value="1"/>
</dbReference>
<feature type="domain" description="UBC core" evidence="9">
    <location>
        <begin position="376"/>
        <end position="522"/>
    </location>
</feature>
<evidence type="ECO:0000256" key="8">
    <source>
        <dbReference type="SAM" id="SignalP"/>
    </source>
</evidence>
<evidence type="ECO:0000313" key="11">
    <source>
        <dbReference type="Proteomes" id="UP001213000"/>
    </source>
</evidence>
<keyword evidence="8" id="KW-0732">Signal</keyword>
<evidence type="ECO:0000256" key="5">
    <source>
        <dbReference type="ARBA" id="ARBA00022840"/>
    </source>
</evidence>
<dbReference type="PANTHER" id="PTHR40124">
    <property type="match status" value="1"/>
</dbReference>
<dbReference type="SUPFAM" id="SSF54495">
    <property type="entry name" value="UBC-like"/>
    <property type="match status" value="1"/>
</dbReference>
<dbReference type="FunFam" id="3.10.110.10:FF:000031">
    <property type="entry name" value="Ubiquitin-conjugating enzyme E2 22"/>
    <property type="match status" value="1"/>
</dbReference>
<dbReference type="InterPro" id="IPR016135">
    <property type="entry name" value="UBQ-conjugating_enzyme/RWD"/>
</dbReference>
<evidence type="ECO:0000313" key="10">
    <source>
        <dbReference type="EMBL" id="KAJ3569132.1"/>
    </source>
</evidence>
<dbReference type="AlphaFoldDB" id="A0AAD5VTM5"/>
<dbReference type="Proteomes" id="UP001213000">
    <property type="component" value="Unassembled WGS sequence"/>
</dbReference>
<dbReference type="InterPro" id="IPR023313">
    <property type="entry name" value="UBQ-conjugating_AS"/>
</dbReference>
<dbReference type="GO" id="GO:0005524">
    <property type="term" value="F:ATP binding"/>
    <property type="evidence" value="ECO:0007669"/>
    <property type="project" value="UniProtKB-KW"/>
</dbReference>
<organism evidence="10 11">
    <name type="scientific">Leucocoprinus birnbaumii</name>
    <dbReference type="NCBI Taxonomy" id="56174"/>
    <lineage>
        <taxon>Eukaryota</taxon>
        <taxon>Fungi</taxon>
        <taxon>Dikarya</taxon>
        <taxon>Basidiomycota</taxon>
        <taxon>Agaricomycotina</taxon>
        <taxon>Agaricomycetes</taxon>
        <taxon>Agaricomycetidae</taxon>
        <taxon>Agaricales</taxon>
        <taxon>Agaricineae</taxon>
        <taxon>Agaricaceae</taxon>
        <taxon>Leucocoprinus</taxon>
    </lineage>
</organism>
<feature type="chain" id="PRO_5042102787" description="E2 ubiquitin-conjugating enzyme" evidence="8">
    <location>
        <begin position="22"/>
        <end position="690"/>
    </location>
</feature>
<keyword evidence="2" id="KW-0808">Transferase</keyword>
<name>A0AAD5VTM5_9AGAR</name>